<dbReference type="Proteomes" id="UP001497382">
    <property type="component" value="Unassembled WGS sequence"/>
</dbReference>
<dbReference type="AlphaFoldDB" id="A0AAV2ARU0"/>
<comment type="subcellular location">
    <subcellularLocation>
        <location evidence="1">Membrane</location>
        <topology evidence="1">Multi-pass membrane protein</topology>
    </subcellularLocation>
</comment>
<dbReference type="SUPFAM" id="SSF81336">
    <property type="entry name" value="F1F0 ATP synthase subunit A"/>
    <property type="match status" value="1"/>
</dbReference>
<feature type="transmembrane region" description="Helical" evidence="12">
    <location>
        <begin position="55"/>
        <end position="79"/>
    </location>
</feature>
<dbReference type="Gene3D" id="1.20.120.220">
    <property type="entry name" value="ATP synthase, F0 complex, subunit A"/>
    <property type="match status" value="1"/>
</dbReference>
<comment type="similarity">
    <text evidence="2">Belongs to the ATPase A chain family.</text>
</comment>
<dbReference type="PANTHER" id="PTHR11410:SF0">
    <property type="entry name" value="ATP SYNTHASE SUBUNIT A"/>
    <property type="match status" value="1"/>
</dbReference>
<evidence type="ECO:0000256" key="10">
    <source>
        <dbReference type="ARBA" id="ARBA00023310"/>
    </source>
</evidence>
<dbReference type="Pfam" id="PF00119">
    <property type="entry name" value="ATP-synt_A"/>
    <property type="match status" value="1"/>
</dbReference>
<evidence type="ECO:0000313" key="14">
    <source>
        <dbReference type="Proteomes" id="UP001497382"/>
    </source>
</evidence>
<evidence type="ECO:0000256" key="5">
    <source>
        <dbReference type="ARBA" id="ARBA00022692"/>
    </source>
</evidence>
<evidence type="ECO:0000256" key="7">
    <source>
        <dbReference type="ARBA" id="ARBA00022989"/>
    </source>
</evidence>
<dbReference type="GO" id="GO:0046933">
    <property type="term" value="F:proton-transporting ATP synthase activity, rotational mechanism"/>
    <property type="evidence" value="ECO:0007669"/>
    <property type="project" value="TreeGrafter"/>
</dbReference>
<keyword evidence="5 12" id="KW-0812">Transmembrane</keyword>
<sequence length="95" mass="11200">MVLIEGISHLIRPFNLSIRLSANIIAGHLIIRLLARISLIRFLGFSRSIFLQRILLILEFGVSIIQGFVFRNLVLLYALEYYYNFWKKLFILFIL</sequence>
<evidence type="ECO:0000256" key="2">
    <source>
        <dbReference type="ARBA" id="ARBA00006810"/>
    </source>
</evidence>
<dbReference type="InterPro" id="IPR035908">
    <property type="entry name" value="F0_ATP_A_sf"/>
</dbReference>
<evidence type="ECO:0000313" key="13">
    <source>
        <dbReference type="EMBL" id="CAL1286584.1"/>
    </source>
</evidence>
<dbReference type="InterPro" id="IPR045083">
    <property type="entry name" value="ATP_synth_F0_asu_bact/mt"/>
</dbReference>
<reference evidence="13 14" key="1">
    <citation type="submission" date="2024-04" db="EMBL/GenBank/DDBJ databases">
        <authorList>
            <person name="Rising A."/>
            <person name="Reimegard J."/>
            <person name="Sonavane S."/>
            <person name="Akerstrom W."/>
            <person name="Nylinder S."/>
            <person name="Hedman E."/>
            <person name="Kallberg Y."/>
        </authorList>
    </citation>
    <scope>NUCLEOTIDE SEQUENCE [LARGE SCALE GENOMIC DNA]</scope>
</reference>
<evidence type="ECO:0000256" key="8">
    <source>
        <dbReference type="ARBA" id="ARBA00023065"/>
    </source>
</evidence>
<dbReference type="InterPro" id="IPR023011">
    <property type="entry name" value="ATP_synth_F0_asu_AS"/>
</dbReference>
<keyword evidence="4" id="KW-0138">CF(0)</keyword>
<proteinExistence type="inferred from homology"/>
<protein>
    <recommendedName>
        <fullName evidence="11">F-ATPase protein 6</fullName>
    </recommendedName>
</protein>
<name>A0AAV2ARU0_9ARAC</name>
<keyword evidence="6" id="KW-0375">Hydrogen ion transport</keyword>
<keyword evidence="7 12" id="KW-1133">Transmembrane helix</keyword>
<evidence type="ECO:0000256" key="11">
    <source>
        <dbReference type="ARBA" id="ARBA00032954"/>
    </source>
</evidence>
<dbReference type="PROSITE" id="PS00449">
    <property type="entry name" value="ATPASE_A"/>
    <property type="match status" value="1"/>
</dbReference>
<keyword evidence="14" id="KW-1185">Reference proteome</keyword>
<keyword evidence="3" id="KW-0813">Transport</keyword>
<dbReference type="InterPro" id="IPR000568">
    <property type="entry name" value="ATP_synth_F0_asu"/>
</dbReference>
<gene>
    <name evidence="13" type="ORF">LARSCL_LOCUS14331</name>
</gene>
<feature type="transmembrane region" description="Helical" evidence="12">
    <location>
        <begin position="20"/>
        <end position="43"/>
    </location>
</feature>
<keyword evidence="10" id="KW-0066">ATP synthesis</keyword>
<evidence type="ECO:0000256" key="4">
    <source>
        <dbReference type="ARBA" id="ARBA00022547"/>
    </source>
</evidence>
<evidence type="ECO:0000256" key="12">
    <source>
        <dbReference type="SAM" id="Phobius"/>
    </source>
</evidence>
<evidence type="ECO:0000256" key="3">
    <source>
        <dbReference type="ARBA" id="ARBA00022448"/>
    </source>
</evidence>
<dbReference type="PANTHER" id="PTHR11410">
    <property type="entry name" value="ATP SYNTHASE SUBUNIT A"/>
    <property type="match status" value="1"/>
</dbReference>
<organism evidence="13 14">
    <name type="scientific">Larinioides sclopetarius</name>
    <dbReference type="NCBI Taxonomy" id="280406"/>
    <lineage>
        <taxon>Eukaryota</taxon>
        <taxon>Metazoa</taxon>
        <taxon>Ecdysozoa</taxon>
        <taxon>Arthropoda</taxon>
        <taxon>Chelicerata</taxon>
        <taxon>Arachnida</taxon>
        <taxon>Araneae</taxon>
        <taxon>Araneomorphae</taxon>
        <taxon>Entelegynae</taxon>
        <taxon>Araneoidea</taxon>
        <taxon>Araneidae</taxon>
        <taxon>Larinioides</taxon>
    </lineage>
</organism>
<evidence type="ECO:0000256" key="1">
    <source>
        <dbReference type="ARBA" id="ARBA00004141"/>
    </source>
</evidence>
<dbReference type="PRINTS" id="PR00123">
    <property type="entry name" value="ATPASEA"/>
</dbReference>
<evidence type="ECO:0000256" key="9">
    <source>
        <dbReference type="ARBA" id="ARBA00023136"/>
    </source>
</evidence>
<evidence type="ECO:0000256" key="6">
    <source>
        <dbReference type="ARBA" id="ARBA00022781"/>
    </source>
</evidence>
<comment type="caution">
    <text evidence="13">The sequence shown here is derived from an EMBL/GenBank/DDBJ whole genome shotgun (WGS) entry which is preliminary data.</text>
</comment>
<keyword evidence="8" id="KW-0406">Ion transport</keyword>
<dbReference type="GO" id="GO:0045259">
    <property type="term" value="C:proton-transporting ATP synthase complex"/>
    <property type="evidence" value="ECO:0007669"/>
    <property type="project" value="UniProtKB-KW"/>
</dbReference>
<accession>A0AAV2ARU0</accession>
<keyword evidence="9 12" id="KW-0472">Membrane</keyword>
<dbReference type="EMBL" id="CAXIEN010000206">
    <property type="protein sequence ID" value="CAL1286584.1"/>
    <property type="molecule type" value="Genomic_DNA"/>
</dbReference>